<accession>A0A139AV17</accession>
<keyword evidence="1" id="KW-0175">Coiled coil</keyword>
<organism evidence="3 4">
    <name type="scientific">Gonapodya prolifera (strain JEL478)</name>
    <name type="common">Monoblepharis prolifera</name>
    <dbReference type="NCBI Taxonomy" id="1344416"/>
    <lineage>
        <taxon>Eukaryota</taxon>
        <taxon>Fungi</taxon>
        <taxon>Fungi incertae sedis</taxon>
        <taxon>Chytridiomycota</taxon>
        <taxon>Chytridiomycota incertae sedis</taxon>
        <taxon>Monoblepharidomycetes</taxon>
        <taxon>Monoblepharidales</taxon>
        <taxon>Gonapodyaceae</taxon>
        <taxon>Gonapodya</taxon>
    </lineage>
</organism>
<protein>
    <recommendedName>
        <fullName evidence="5">Ankyrin</fullName>
    </recommendedName>
</protein>
<dbReference type="Gene3D" id="1.25.40.20">
    <property type="entry name" value="Ankyrin repeat-containing domain"/>
    <property type="match status" value="1"/>
</dbReference>
<dbReference type="AlphaFoldDB" id="A0A139AV17"/>
<evidence type="ECO:0000313" key="4">
    <source>
        <dbReference type="Proteomes" id="UP000070544"/>
    </source>
</evidence>
<feature type="compositionally biased region" description="Polar residues" evidence="2">
    <location>
        <begin position="204"/>
        <end position="216"/>
    </location>
</feature>
<sequence>MASEGANGRLIEALEEGRLESVLKALREGADPTKAAKTVTLVCKLGLFSDRLQDTRLMESALCIAIRSGKSEIVWSLLQSGCDPNTPIQWKIATAVHSWTRATWDESRWWLSPTFPSALDFALASGGRAFNKRGAYVVLTNPSFSGQIYDWVDQTPDPDVIKVLLEHGADVSESCLDTASKLGNPQILAIMADHMRRAKDKDSFQTASSSSVKATTPSPPPSQLERSTAPSPTLSNHSRDHQNAIPSITNIFRSQQPQPPSYAASVHPTGSITSLGSVSTATSAVGPSHSPKMSLTMLSTGSFSSHPGSLPTSPQDSITLLSPGSAVTVGGSGTLAVTSGSGYPGGLIGLPLSRSSSINSMSNSSTHHVAVDHASIIGQMSQQLAEQVRVIEDQRQANTKLMQENREFRDFINKLTQENRELKEVVFKLMKEHERRQSSSKSSDSNARLLFPDSSPNERDRDRDRDRDRGRATFSDDSIGSVRDKPPSGGILTSPNTSMRQGKRNSSRVRIQLPSDDGPEQIAELVENAFRHGGEDGTVSPGED</sequence>
<reference evidence="3 4" key="1">
    <citation type="journal article" date="2015" name="Genome Biol. Evol.">
        <title>Phylogenomic analyses indicate that early fungi evolved digesting cell walls of algal ancestors of land plants.</title>
        <authorList>
            <person name="Chang Y."/>
            <person name="Wang S."/>
            <person name="Sekimoto S."/>
            <person name="Aerts A.L."/>
            <person name="Choi C."/>
            <person name="Clum A."/>
            <person name="LaButti K.M."/>
            <person name="Lindquist E.A."/>
            <person name="Yee Ngan C."/>
            <person name="Ohm R.A."/>
            <person name="Salamov A.A."/>
            <person name="Grigoriev I.V."/>
            <person name="Spatafora J.W."/>
            <person name="Berbee M.L."/>
        </authorList>
    </citation>
    <scope>NUCLEOTIDE SEQUENCE [LARGE SCALE GENOMIC DNA]</scope>
    <source>
        <strain evidence="3 4">JEL478</strain>
    </source>
</reference>
<gene>
    <name evidence="3" type="ORF">M427DRAFT_131355</name>
</gene>
<evidence type="ECO:0000256" key="1">
    <source>
        <dbReference type="SAM" id="Coils"/>
    </source>
</evidence>
<dbReference type="SUPFAM" id="SSF48403">
    <property type="entry name" value="Ankyrin repeat"/>
    <property type="match status" value="1"/>
</dbReference>
<dbReference type="EMBL" id="KQ965735">
    <property type="protein sequence ID" value="KXS20580.1"/>
    <property type="molecule type" value="Genomic_DNA"/>
</dbReference>
<dbReference type="InterPro" id="IPR036770">
    <property type="entry name" value="Ankyrin_rpt-contain_sf"/>
</dbReference>
<dbReference type="OrthoDB" id="10565047at2759"/>
<feature type="compositionally biased region" description="Polar residues" evidence="2">
    <location>
        <begin position="491"/>
        <end position="500"/>
    </location>
</feature>
<evidence type="ECO:0008006" key="5">
    <source>
        <dbReference type="Google" id="ProtNLM"/>
    </source>
</evidence>
<dbReference type="Proteomes" id="UP000070544">
    <property type="component" value="Unassembled WGS sequence"/>
</dbReference>
<feature type="coiled-coil region" evidence="1">
    <location>
        <begin position="405"/>
        <end position="432"/>
    </location>
</feature>
<keyword evidence="4" id="KW-1185">Reference proteome</keyword>
<proteinExistence type="predicted"/>
<feature type="compositionally biased region" description="Polar residues" evidence="2">
    <location>
        <begin position="224"/>
        <end position="236"/>
    </location>
</feature>
<evidence type="ECO:0000313" key="3">
    <source>
        <dbReference type="EMBL" id="KXS20580.1"/>
    </source>
</evidence>
<evidence type="ECO:0000256" key="2">
    <source>
        <dbReference type="SAM" id="MobiDB-lite"/>
    </source>
</evidence>
<name>A0A139AV17_GONPJ</name>
<feature type="region of interest" description="Disordered" evidence="2">
    <location>
        <begin position="432"/>
        <end position="520"/>
    </location>
</feature>
<feature type="region of interest" description="Disordered" evidence="2">
    <location>
        <begin position="199"/>
        <end position="241"/>
    </location>
</feature>
<feature type="compositionally biased region" description="Basic and acidic residues" evidence="2">
    <location>
        <begin position="456"/>
        <end position="471"/>
    </location>
</feature>